<keyword evidence="1" id="KW-0175">Coiled coil</keyword>
<organism evidence="2 3">
    <name type="scientific">Actinomadura meridiana</name>
    <dbReference type="NCBI Taxonomy" id="559626"/>
    <lineage>
        <taxon>Bacteria</taxon>
        <taxon>Bacillati</taxon>
        <taxon>Actinomycetota</taxon>
        <taxon>Actinomycetes</taxon>
        <taxon>Streptosporangiales</taxon>
        <taxon>Thermomonosporaceae</taxon>
        <taxon>Actinomadura</taxon>
    </lineage>
</organism>
<dbReference type="EMBL" id="BAABAS010000007">
    <property type="protein sequence ID" value="GAA4234121.1"/>
    <property type="molecule type" value="Genomic_DNA"/>
</dbReference>
<name>A0ABP8C6G8_9ACTN</name>
<protein>
    <submittedName>
        <fullName evidence="2">Uncharacterized protein</fullName>
    </submittedName>
</protein>
<evidence type="ECO:0000313" key="3">
    <source>
        <dbReference type="Proteomes" id="UP001501710"/>
    </source>
</evidence>
<reference evidence="3" key="1">
    <citation type="journal article" date="2019" name="Int. J. Syst. Evol. Microbiol.">
        <title>The Global Catalogue of Microorganisms (GCM) 10K type strain sequencing project: providing services to taxonomists for standard genome sequencing and annotation.</title>
        <authorList>
            <consortium name="The Broad Institute Genomics Platform"/>
            <consortium name="The Broad Institute Genome Sequencing Center for Infectious Disease"/>
            <person name="Wu L."/>
            <person name="Ma J."/>
        </authorList>
    </citation>
    <scope>NUCLEOTIDE SEQUENCE [LARGE SCALE GENOMIC DNA]</scope>
    <source>
        <strain evidence="3">JCM 17440</strain>
    </source>
</reference>
<keyword evidence="3" id="KW-1185">Reference proteome</keyword>
<dbReference type="Proteomes" id="UP001501710">
    <property type="component" value="Unassembled WGS sequence"/>
</dbReference>
<proteinExistence type="predicted"/>
<accession>A0ABP8C6G8</accession>
<feature type="coiled-coil region" evidence="1">
    <location>
        <begin position="245"/>
        <end position="301"/>
    </location>
</feature>
<gene>
    <name evidence="2" type="ORF">GCM10022254_38260</name>
</gene>
<comment type="caution">
    <text evidence="2">The sequence shown here is derived from an EMBL/GenBank/DDBJ whole genome shotgun (WGS) entry which is preliminary data.</text>
</comment>
<evidence type="ECO:0000256" key="1">
    <source>
        <dbReference type="SAM" id="Coils"/>
    </source>
</evidence>
<sequence>MLIHIETGGASPAGFAWLLESKVLVLGLRSKIAGLAAVAGTAGLVLTACGGKTDPPPKGDSQSGMTLERRQLIIAENELTSICMRKHGFKHVTAIPPVREAPDPAAVEGDNIASRKANGYGLSSRGQGNGLDGVGVNGRYLDSLSKAEQARWQRTYIGDDTKKINVTMPDGSTVSTGSDGCVTEARRTLYGDISKYLRVYMVAVNYTGEAYRLTIGDPAYTAAVGRWKQCMTGRGYHFDSPKAAYEATDEEYEKAEDKAKARRQEIAVAMADAECNRQVGLSKLQHEIQQKNEEAMAKKYQADILAYRELEKTALAHAKKLVNPKLLGS</sequence>
<evidence type="ECO:0000313" key="2">
    <source>
        <dbReference type="EMBL" id="GAA4234121.1"/>
    </source>
</evidence>